<dbReference type="PIRSF" id="PIRSF015840">
    <property type="entry name" value="DUF284_TM_euk"/>
    <property type="match status" value="1"/>
</dbReference>
<dbReference type="RefSeq" id="XP_028846240.1">
    <property type="nucleotide sequence ID" value="XM_028990407.1"/>
</dbReference>
<accession>A0AAY3ZV44</accession>
<dbReference type="GeneID" id="114796423"/>
<comment type="subcellular location">
    <subcellularLocation>
        <location evidence="1">Membrane</location>
    </subcellularLocation>
</comment>
<evidence type="ECO:0000256" key="4">
    <source>
        <dbReference type="ARBA" id="ARBA00022989"/>
    </source>
</evidence>
<dbReference type="InterPro" id="IPR005045">
    <property type="entry name" value="CDC50/LEM3_fam"/>
</dbReference>
<evidence type="ECO:0000256" key="2">
    <source>
        <dbReference type="ARBA" id="ARBA00009457"/>
    </source>
</evidence>
<keyword evidence="5 6" id="KW-0472">Membrane</keyword>
<keyword evidence="9" id="KW-1185">Reference proteome</keyword>
<name>A0AAY3ZV44_9TELE</name>
<evidence type="ECO:0000313" key="9">
    <source>
        <dbReference type="Proteomes" id="UP000694580"/>
    </source>
</evidence>
<evidence type="ECO:0000256" key="3">
    <source>
        <dbReference type="ARBA" id="ARBA00022692"/>
    </source>
</evidence>
<dbReference type="Pfam" id="PF03381">
    <property type="entry name" value="CDC50"/>
    <property type="match status" value="1"/>
</dbReference>
<evidence type="ECO:0000256" key="7">
    <source>
        <dbReference type="SAM" id="Phobius"/>
    </source>
</evidence>
<dbReference type="Proteomes" id="UP000694580">
    <property type="component" value="Chromosome 1"/>
</dbReference>
<feature type="transmembrane region" description="Helical" evidence="7">
    <location>
        <begin position="63"/>
        <end position="84"/>
    </location>
</feature>
<evidence type="ECO:0000256" key="1">
    <source>
        <dbReference type="ARBA" id="ARBA00004370"/>
    </source>
</evidence>
<dbReference type="Ensembl" id="ENSDCDT00010000587.1">
    <property type="protein sequence ID" value="ENSDCDP00010000562.1"/>
    <property type="gene ID" value="ENSDCDG00010000307.1"/>
</dbReference>
<proteinExistence type="inferred from homology"/>
<evidence type="ECO:0000256" key="6">
    <source>
        <dbReference type="PIRNR" id="PIRNR015840"/>
    </source>
</evidence>
<evidence type="ECO:0000313" key="8">
    <source>
        <dbReference type="Ensembl" id="ENSDCDP00010000562.1"/>
    </source>
</evidence>
<gene>
    <name evidence="8" type="primary">TMEM30B</name>
</gene>
<dbReference type="GeneTree" id="ENSGT00390000004660"/>
<feature type="transmembrane region" description="Helical" evidence="7">
    <location>
        <begin position="337"/>
        <end position="362"/>
    </location>
</feature>
<keyword evidence="4 7" id="KW-1133">Transmembrane helix</keyword>
<reference evidence="8 9" key="1">
    <citation type="submission" date="2020-06" db="EMBL/GenBank/DDBJ databases">
        <authorList>
            <consortium name="Wellcome Sanger Institute Data Sharing"/>
        </authorList>
    </citation>
    <scope>NUCLEOTIDE SEQUENCE [LARGE SCALE GENOMIC DNA]</scope>
</reference>
<comment type="similarity">
    <text evidence="2 6">Belongs to the CDC50/LEM3 family.</text>
</comment>
<dbReference type="AlphaFoldDB" id="A0AAY3ZV44"/>
<dbReference type="GO" id="GO:0045332">
    <property type="term" value="P:phospholipid translocation"/>
    <property type="evidence" value="ECO:0007669"/>
    <property type="project" value="TreeGrafter"/>
</dbReference>
<dbReference type="GO" id="GO:0005783">
    <property type="term" value="C:endoplasmic reticulum"/>
    <property type="evidence" value="ECO:0007669"/>
    <property type="project" value="TreeGrafter"/>
</dbReference>
<dbReference type="PANTHER" id="PTHR10926:SF19">
    <property type="entry name" value="CELL CYCLE CONTROL PROTEIN 50B"/>
    <property type="match status" value="1"/>
</dbReference>
<reference evidence="8" key="2">
    <citation type="submission" date="2025-08" db="UniProtKB">
        <authorList>
            <consortium name="Ensembl"/>
        </authorList>
    </citation>
    <scope>IDENTIFICATION</scope>
</reference>
<sequence length="371" mass="41024">MAASCWPASGFYREKKRNCSARTAIFDGGMMKNKEGEVANRPDNTAFTQQRLPAWQPMLSAGIVIPGFLVIGLVFIGIGVALFLGSQSIQVLESDYTGLNSNTPCYECSDASKKNCTCSIEFTLTKQFDGPVFLYYGLSNFFQNHRKYGVSRDYYQLSGDTAYFKNPSDSCSPYIYDSGVPIVPCGAAANSMFNDSFRLYQLVGGTKKPVPLDGKGISWWTDYNIVFRNPPLVNGSLAAAFNGTAKPVNWAKPAYELDTSDPSNNGFMNEDFLVWMRRAALPDFRKLYRRITQGDYAAGLPVGNYSLEISYNYPVIGFGGRKKIVLSNVSWMGGKNMFLGVAYLVIGSLCIVMSLVMLIVYAKYKFPEGDS</sequence>
<evidence type="ECO:0000256" key="5">
    <source>
        <dbReference type="ARBA" id="ARBA00023136"/>
    </source>
</evidence>
<dbReference type="PANTHER" id="PTHR10926">
    <property type="entry name" value="CELL CYCLE CONTROL PROTEIN 50"/>
    <property type="match status" value="1"/>
</dbReference>
<keyword evidence="3 7" id="KW-0812">Transmembrane</keyword>
<organism evidence="8 9">
    <name type="scientific">Denticeps clupeoides</name>
    <name type="common">denticle herring</name>
    <dbReference type="NCBI Taxonomy" id="299321"/>
    <lineage>
        <taxon>Eukaryota</taxon>
        <taxon>Metazoa</taxon>
        <taxon>Chordata</taxon>
        <taxon>Craniata</taxon>
        <taxon>Vertebrata</taxon>
        <taxon>Euteleostomi</taxon>
        <taxon>Actinopterygii</taxon>
        <taxon>Neopterygii</taxon>
        <taxon>Teleostei</taxon>
        <taxon>Clupei</taxon>
        <taxon>Clupeiformes</taxon>
        <taxon>Denticipitoidei</taxon>
        <taxon>Denticipitidae</taxon>
        <taxon>Denticeps</taxon>
    </lineage>
</organism>
<reference evidence="8" key="3">
    <citation type="submission" date="2025-09" db="UniProtKB">
        <authorList>
            <consortium name="Ensembl"/>
        </authorList>
    </citation>
    <scope>IDENTIFICATION</scope>
</reference>
<dbReference type="GO" id="GO:0005886">
    <property type="term" value="C:plasma membrane"/>
    <property type="evidence" value="ECO:0007669"/>
    <property type="project" value="TreeGrafter"/>
</dbReference>
<protein>
    <recommendedName>
        <fullName evidence="6">Cell cycle control protein</fullName>
    </recommendedName>
</protein>
<dbReference type="GO" id="GO:0005794">
    <property type="term" value="C:Golgi apparatus"/>
    <property type="evidence" value="ECO:0007669"/>
    <property type="project" value="TreeGrafter"/>
</dbReference>